<protein>
    <recommendedName>
        <fullName evidence="2">Secretion system C-terminal sorting domain-containing protein</fullName>
    </recommendedName>
</protein>
<organism evidence="3 4">
    <name type="scientific">Chryseobacterium potabilaquae</name>
    <dbReference type="NCBI Taxonomy" id="2675057"/>
    <lineage>
        <taxon>Bacteria</taxon>
        <taxon>Pseudomonadati</taxon>
        <taxon>Bacteroidota</taxon>
        <taxon>Flavobacteriia</taxon>
        <taxon>Flavobacteriales</taxon>
        <taxon>Weeksellaceae</taxon>
        <taxon>Chryseobacterium group</taxon>
        <taxon>Chryseobacterium</taxon>
    </lineage>
</organism>
<accession>A0A6N4X843</accession>
<dbReference type="RefSeq" id="WP_162032297.1">
    <property type="nucleotide sequence ID" value="NZ_CACVBR010000008.1"/>
</dbReference>
<sequence length="512" mass="57331">MKKLYTGALTLCAISILFSQEVIWQKDLHSTTQDFLSQVTTTLDRQYLVTGSSIQSNQVPNVGNKQNNGYDFHVVKLNQQGEQVWEKYFSGNNHDFLSATVSTQDGGQLLAGTSYSEKGLDKKEDSKGGSDIWLIRINEFGDELWQKTIGSAAEEEARAVIQTTDLEFFVAGNIQNSGKGYGSKDVLIIRLDKNGKELSQLILGGRANDEIEKMIPTRDGGALLGIYSRSSVSETKKTENFGEADYWIVKLNKEGKIEWEKNFGGRDDDHIRTLALTSFGYVIGGESRSGQSGNKTVGLEEGTDLWLISLDEKGEEIWQKSYNFKNRDVLMGMSTIQGKDLTKGILLGGYTQAEGKMETGDMTFWMLYLDGNGNEQWRKHVKGESRKREERLSDIQLNKDGSIILAGTSAEEFGKESWKIVKLGDKQIDQLIEKQDIKIYPNPVSDYAYVEIGFDFKEAEIILYDMSGRQIQSLKTKNKVTKINTQPLIQGAYLVTIKTDTDKAANAKLIKK</sequence>
<dbReference type="PANTHER" id="PTHR42754:SF1">
    <property type="entry name" value="LIPOPROTEIN"/>
    <property type="match status" value="1"/>
</dbReference>
<dbReference type="NCBIfam" id="TIGR04183">
    <property type="entry name" value="Por_Secre_tail"/>
    <property type="match status" value="1"/>
</dbReference>
<reference evidence="3 4" key="1">
    <citation type="submission" date="2020-01" db="EMBL/GenBank/DDBJ databases">
        <authorList>
            <person name="Rodrigo-Torres L."/>
            <person name="Arahal R. D."/>
            <person name="Lucena T."/>
        </authorList>
    </citation>
    <scope>NUCLEOTIDE SEQUENCE [LARGE SCALE GENOMIC DNA]</scope>
    <source>
        <strain evidence="3 4">CECT 9293</strain>
    </source>
</reference>
<dbReference type="InterPro" id="IPR026444">
    <property type="entry name" value="Secre_tail"/>
</dbReference>
<proteinExistence type="predicted"/>
<name>A0A6N4X843_9FLAO</name>
<evidence type="ECO:0000313" key="4">
    <source>
        <dbReference type="Proteomes" id="UP000445144"/>
    </source>
</evidence>
<dbReference type="SUPFAM" id="SSF50998">
    <property type="entry name" value="Quinoprotein alcohol dehydrogenase-like"/>
    <property type="match status" value="1"/>
</dbReference>
<evidence type="ECO:0000256" key="1">
    <source>
        <dbReference type="ARBA" id="ARBA00022729"/>
    </source>
</evidence>
<keyword evidence="4" id="KW-1185">Reference proteome</keyword>
<dbReference type="AlphaFoldDB" id="A0A6N4X843"/>
<gene>
    <name evidence="3" type="ORF">CHRY9293_01372</name>
</gene>
<evidence type="ECO:0000313" key="3">
    <source>
        <dbReference type="EMBL" id="CAA7195127.1"/>
    </source>
</evidence>
<dbReference type="Proteomes" id="UP000445144">
    <property type="component" value="Unassembled WGS sequence"/>
</dbReference>
<evidence type="ECO:0000259" key="2">
    <source>
        <dbReference type="Pfam" id="PF18962"/>
    </source>
</evidence>
<feature type="domain" description="Secretion system C-terminal sorting" evidence="2">
    <location>
        <begin position="439"/>
        <end position="510"/>
    </location>
</feature>
<dbReference type="Pfam" id="PF18962">
    <property type="entry name" value="Por_Secre_tail"/>
    <property type="match status" value="1"/>
</dbReference>
<keyword evidence="1" id="KW-0732">Signal</keyword>
<dbReference type="PANTHER" id="PTHR42754">
    <property type="entry name" value="ENDOGLUCANASE"/>
    <property type="match status" value="1"/>
</dbReference>
<dbReference type="EMBL" id="CACVBR010000008">
    <property type="protein sequence ID" value="CAA7195127.1"/>
    <property type="molecule type" value="Genomic_DNA"/>
</dbReference>
<dbReference type="InterPro" id="IPR011047">
    <property type="entry name" value="Quinoprotein_ADH-like_sf"/>
</dbReference>